<feature type="compositionally biased region" description="Polar residues" evidence="1">
    <location>
        <begin position="293"/>
        <end position="302"/>
    </location>
</feature>
<dbReference type="AlphaFoldDB" id="S8FNH2"/>
<reference evidence="3 4" key="1">
    <citation type="journal article" date="2012" name="Science">
        <title>The Paleozoic origin of enzymatic lignin decomposition reconstructed from 31 fungal genomes.</title>
        <authorList>
            <person name="Floudas D."/>
            <person name="Binder M."/>
            <person name="Riley R."/>
            <person name="Barry K."/>
            <person name="Blanchette R.A."/>
            <person name="Henrissat B."/>
            <person name="Martinez A.T."/>
            <person name="Otillar R."/>
            <person name="Spatafora J.W."/>
            <person name="Yadav J.S."/>
            <person name="Aerts A."/>
            <person name="Benoit I."/>
            <person name="Boyd A."/>
            <person name="Carlson A."/>
            <person name="Copeland A."/>
            <person name="Coutinho P.M."/>
            <person name="de Vries R.P."/>
            <person name="Ferreira P."/>
            <person name="Findley K."/>
            <person name="Foster B."/>
            <person name="Gaskell J."/>
            <person name="Glotzer D."/>
            <person name="Gorecki P."/>
            <person name="Heitman J."/>
            <person name="Hesse C."/>
            <person name="Hori C."/>
            <person name="Igarashi K."/>
            <person name="Jurgens J.A."/>
            <person name="Kallen N."/>
            <person name="Kersten P."/>
            <person name="Kohler A."/>
            <person name="Kuees U."/>
            <person name="Kumar T.K.A."/>
            <person name="Kuo A."/>
            <person name="LaButti K."/>
            <person name="Larrondo L.F."/>
            <person name="Lindquist E."/>
            <person name="Ling A."/>
            <person name="Lombard V."/>
            <person name="Lucas S."/>
            <person name="Lundell T."/>
            <person name="Martin R."/>
            <person name="McLaughlin D.J."/>
            <person name="Morgenstern I."/>
            <person name="Morin E."/>
            <person name="Murat C."/>
            <person name="Nagy L.G."/>
            <person name="Nolan M."/>
            <person name="Ohm R.A."/>
            <person name="Patyshakuliyeva A."/>
            <person name="Rokas A."/>
            <person name="Ruiz-Duenas F.J."/>
            <person name="Sabat G."/>
            <person name="Salamov A."/>
            <person name="Samejima M."/>
            <person name="Schmutz J."/>
            <person name="Slot J.C."/>
            <person name="St John F."/>
            <person name="Stenlid J."/>
            <person name="Sun H."/>
            <person name="Sun S."/>
            <person name="Syed K."/>
            <person name="Tsang A."/>
            <person name="Wiebenga A."/>
            <person name="Young D."/>
            <person name="Pisabarro A."/>
            <person name="Eastwood D.C."/>
            <person name="Martin F."/>
            <person name="Cullen D."/>
            <person name="Grigoriev I.V."/>
            <person name="Hibbett D.S."/>
        </authorList>
    </citation>
    <scope>NUCLEOTIDE SEQUENCE</scope>
    <source>
        <strain evidence="4">FP-58527</strain>
    </source>
</reference>
<name>S8FNH2_FOMSC</name>
<keyword evidence="4" id="KW-1185">Reference proteome</keyword>
<dbReference type="Proteomes" id="UP000015241">
    <property type="component" value="Unassembled WGS sequence"/>
</dbReference>
<organism evidence="3 4">
    <name type="scientific">Fomitopsis schrenkii</name>
    <name type="common">Brown rot fungus</name>
    <dbReference type="NCBI Taxonomy" id="2126942"/>
    <lineage>
        <taxon>Eukaryota</taxon>
        <taxon>Fungi</taxon>
        <taxon>Dikarya</taxon>
        <taxon>Basidiomycota</taxon>
        <taxon>Agaricomycotina</taxon>
        <taxon>Agaricomycetes</taxon>
        <taxon>Polyporales</taxon>
        <taxon>Fomitopsis</taxon>
    </lineage>
</organism>
<feature type="region of interest" description="Disordered" evidence="1">
    <location>
        <begin position="1"/>
        <end position="25"/>
    </location>
</feature>
<evidence type="ECO:0000313" key="4">
    <source>
        <dbReference type="Proteomes" id="UP000015241"/>
    </source>
</evidence>
<proteinExistence type="predicted"/>
<dbReference type="eggNOG" id="ENOG502RD7B">
    <property type="taxonomic scope" value="Eukaryota"/>
</dbReference>
<dbReference type="Pfam" id="PF20149">
    <property type="entry name" value="DUF6532"/>
    <property type="match status" value="1"/>
</dbReference>
<evidence type="ECO:0000256" key="1">
    <source>
        <dbReference type="SAM" id="MobiDB-lite"/>
    </source>
</evidence>
<feature type="region of interest" description="Disordered" evidence="1">
    <location>
        <begin position="290"/>
        <end position="331"/>
    </location>
</feature>
<evidence type="ECO:0000259" key="2">
    <source>
        <dbReference type="Pfam" id="PF20149"/>
    </source>
</evidence>
<dbReference type="InterPro" id="IPR045341">
    <property type="entry name" value="DUF6532"/>
</dbReference>
<dbReference type="EMBL" id="KE504153">
    <property type="protein sequence ID" value="EPS99854.1"/>
    <property type="molecule type" value="Genomic_DNA"/>
</dbReference>
<dbReference type="InParanoid" id="S8FNH2"/>
<feature type="domain" description="DUF6532" evidence="2">
    <location>
        <begin position="70"/>
        <end position="225"/>
    </location>
</feature>
<gene>
    <name evidence="3" type="ORF">FOMPIDRAFT_1050197</name>
</gene>
<feature type="compositionally biased region" description="Low complexity" evidence="1">
    <location>
        <begin position="303"/>
        <end position="331"/>
    </location>
</feature>
<dbReference type="OrthoDB" id="2790754at2759"/>
<evidence type="ECO:0000313" key="3">
    <source>
        <dbReference type="EMBL" id="EPS99854.1"/>
    </source>
</evidence>
<sequence>MDEGDDEHREEHEEEDQEDEDFDDNLAFVQVPGPSVSTSVGQRKRAIGDVWKLRDKDGNLIKPFDLGFKMLNDEKNVVLRDDIFNLLWTAAPQLHNQVKKDAKIVVEDVYALKNLPAVQRVSATHFLLKYNQQGAHGIPNFVFGDIQLRWMGDDVDTKASTVNRKRPFQHPAIYTLIAQYWFSEQRDGVTKSSRSKILEMPDNLIAFVCNAIETSLADIATGVHQFTNKPMQTRAPTAHSDLKQYLADSVRHVVAAQQTSQAAKLSVYDAEDDDEGDFMSWKDIEVTRPSRVQAETTTHAQGTSHAASPASETPTSPAASASASAGPSTQI</sequence>
<accession>S8FNH2</accession>
<feature type="compositionally biased region" description="Basic and acidic residues" evidence="1">
    <location>
        <begin position="1"/>
        <end position="11"/>
    </location>
</feature>
<feature type="compositionally biased region" description="Acidic residues" evidence="1">
    <location>
        <begin position="12"/>
        <end position="24"/>
    </location>
</feature>
<protein>
    <recommendedName>
        <fullName evidence="2">DUF6532 domain-containing protein</fullName>
    </recommendedName>
</protein>
<dbReference type="HOGENOM" id="CLU_839478_0_0_1"/>